<dbReference type="EC" id="6.5.1.1" evidence="3"/>
<dbReference type="GO" id="GO:0003910">
    <property type="term" value="F:DNA ligase (ATP) activity"/>
    <property type="evidence" value="ECO:0007669"/>
    <property type="project" value="UniProtKB-EC"/>
</dbReference>
<dbReference type="Proteomes" id="UP000249135">
    <property type="component" value="Unassembled WGS sequence"/>
</dbReference>
<sequence length="215" mass="23341">MATKRKASAPPATGDGGAHRALADYRRKRDFAATPEPAEGGQPAAAGLAFVVQKHDASHLHYDFRLELDGTLKSWAVPKGPCLDPTVKRMAVEVEDHPLAYGGFEGTIPEGHYGAGTVIVWDRGTWWPEGDARRGLQAGKLKFELRGEKLKGHWTLVRMKARGNEKKPAWLLIKEKDAQARPLDEYDVEAEAPDSVLARPAPAAARKPVAAAPAK</sequence>
<dbReference type="AlphaFoldDB" id="A0A2W5RAF6"/>
<dbReference type="InterPro" id="IPR014144">
    <property type="entry name" value="LigD_PE_domain"/>
</dbReference>
<comment type="caution">
    <text evidence="3">The sequence shown here is derived from an EMBL/GenBank/DDBJ whole genome shotgun (WGS) entry which is preliminary data.</text>
</comment>
<dbReference type="PANTHER" id="PTHR39465">
    <property type="entry name" value="DNA LIGASE D, 3'-PHOSPHOESTERASE DOMAIN"/>
    <property type="match status" value="1"/>
</dbReference>
<feature type="domain" description="DNA ligase D 3'-phosphoesterase" evidence="2">
    <location>
        <begin position="53"/>
        <end position="158"/>
    </location>
</feature>
<proteinExistence type="predicted"/>
<feature type="non-terminal residue" evidence="3">
    <location>
        <position position="215"/>
    </location>
</feature>
<accession>A0A2W5RAF6</accession>
<evidence type="ECO:0000313" key="3">
    <source>
        <dbReference type="EMBL" id="PZQ64133.1"/>
    </source>
</evidence>
<protein>
    <submittedName>
        <fullName evidence="3">ATP-dependent DNA ligase</fullName>
        <ecNumber evidence="3">6.5.1.1</ecNumber>
    </submittedName>
</protein>
<dbReference type="EMBL" id="QFPP01000560">
    <property type="protein sequence ID" value="PZQ64133.1"/>
    <property type="molecule type" value="Genomic_DNA"/>
</dbReference>
<name>A0A2W5RAF6_VARPD</name>
<dbReference type="PANTHER" id="PTHR39465:SF1">
    <property type="entry name" value="DNA LIGASE D 3'-PHOSPHOESTERASE DOMAIN-CONTAINING PROTEIN"/>
    <property type="match status" value="1"/>
</dbReference>
<feature type="compositionally biased region" description="Low complexity" evidence="1">
    <location>
        <begin position="32"/>
        <end position="42"/>
    </location>
</feature>
<organism evidence="3 4">
    <name type="scientific">Variovorax paradoxus</name>
    <dbReference type="NCBI Taxonomy" id="34073"/>
    <lineage>
        <taxon>Bacteria</taxon>
        <taxon>Pseudomonadati</taxon>
        <taxon>Pseudomonadota</taxon>
        <taxon>Betaproteobacteria</taxon>
        <taxon>Burkholderiales</taxon>
        <taxon>Comamonadaceae</taxon>
        <taxon>Variovorax</taxon>
    </lineage>
</organism>
<dbReference type="Pfam" id="PF13298">
    <property type="entry name" value="LigD_N"/>
    <property type="match status" value="1"/>
</dbReference>
<evidence type="ECO:0000256" key="1">
    <source>
        <dbReference type="SAM" id="MobiDB-lite"/>
    </source>
</evidence>
<dbReference type="NCBIfam" id="TIGR02777">
    <property type="entry name" value="LigD_PE_dom"/>
    <property type="match status" value="1"/>
</dbReference>
<reference evidence="3 4" key="1">
    <citation type="submission" date="2017-08" db="EMBL/GenBank/DDBJ databases">
        <title>Infants hospitalized years apart are colonized by the same room-sourced microbial strains.</title>
        <authorList>
            <person name="Brooks B."/>
            <person name="Olm M.R."/>
            <person name="Firek B.A."/>
            <person name="Baker R."/>
            <person name="Thomas B.C."/>
            <person name="Morowitz M.J."/>
            <person name="Banfield J.F."/>
        </authorList>
    </citation>
    <scope>NUCLEOTIDE SEQUENCE [LARGE SCALE GENOMIC DNA]</scope>
    <source>
        <strain evidence="3">S2_005_003_R2_41</strain>
    </source>
</reference>
<feature type="compositionally biased region" description="Basic and acidic residues" evidence="1">
    <location>
        <begin position="17"/>
        <end position="31"/>
    </location>
</feature>
<feature type="region of interest" description="Disordered" evidence="1">
    <location>
        <begin position="191"/>
        <end position="215"/>
    </location>
</feature>
<gene>
    <name evidence="3" type="primary">ligD</name>
    <name evidence="3" type="ORF">DI563_27005</name>
</gene>
<keyword evidence="3" id="KW-0436">Ligase</keyword>
<evidence type="ECO:0000259" key="2">
    <source>
        <dbReference type="Pfam" id="PF13298"/>
    </source>
</evidence>
<feature type="compositionally biased region" description="Low complexity" evidence="1">
    <location>
        <begin position="198"/>
        <end position="215"/>
    </location>
</feature>
<feature type="region of interest" description="Disordered" evidence="1">
    <location>
        <begin position="1"/>
        <end position="42"/>
    </location>
</feature>
<evidence type="ECO:0000313" key="4">
    <source>
        <dbReference type="Proteomes" id="UP000249135"/>
    </source>
</evidence>